<keyword evidence="1" id="KW-0732">Signal</keyword>
<comment type="similarity">
    <text evidence="3">Belongs to the PMEI family.</text>
</comment>
<reference evidence="5" key="1">
    <citation type="submission" date="2018-02" db="EMBL/GenBank/DDBJ databases">
        <authorList>
            <person name="Cohen D.B."/>
            <person name="Kent A.D."/>
        </authorList>
    </citation>
    <scope>NUCLEOTIDE SEQUENCE</scope>
</reference>
<dbReference type="InterPro" id="IPR052421">
    <property type="entry name" value="PCW_Enzyme_Inhibitor"/>
</dbReference>
<dbReference type="InterPro" id="IPR035513">
    <property type="entry name" value="Invertase/methylesterase_inhib"/>
</dbReference>
<evidence type="ECO:0000256" key="2">
    <source>
        <dbReference type="ARBA" id="ARBA00023157"/>
    </source>
</evidence>
<evidence type="ECO:0000259" key="4">
    <source>
        <dbReference type="SMART" id="SM00856"/>
    </source>
</evidence>
<dbReference type="SUPFAM" id="SSF101148">
    <property type="entry name" value="Plant invertase/pectin methylesterase inhibitor"/>
    <property type="match status" value="1"/>
</dbReference>
<dbReference type="GO" id="GO:0004857">
    <property type="term" value="F:enzyme inhibitor activity"/>
    <property type="evidence" value="ECO:0007669"/>
    <property type="project" value="InterPro"/>
</dbReference>
<evidence type="ECO:0000256" key="3">
    <source>
        <dbReference type="ARBA" id="ARBA00038471"/>
    </source>
</evidence>
<accession>A0A2N9EF86</accession>
<dbReference type="PANTHER" id="PTHR36710:SF18">
    <property type="entry name" value="PECTINESTERASE INHIBITOR 5-RELATED"/>
    <property type="match status" value="1"/>
</dbReference>
<dbReference type="EMBL" id="OIVN01000056">
    <property type="protein sequence ID" value="SPC73393.1"/>
    <property type="molecule type" value="Genomic_DNA"/>
</dbReference>
<dbReference type="PANTHER" id="PTHR36710">
    <property type="entry name" value="PECTINESTERASE INHIBITOR-LIKE"/>
    <property type="match status" value="1"/>
</dbReference>
<dbReference type="SMART" id="SM00856">
    <property type="entry name" value="PMEI"/>
    <property type="match status" value="1"/>
</dbReference>
<keyword evidence="2" id="KW-1015">Disulfide bond</keyword>
<dbReference type="InterPro" id="IPR006501">
    <property type="entry name" value="Pectinesterase_inhib_dom"/>
</dbReference>
<dbReference type="Pfam" id="PF04043">
    <property type="entry name" value="PMEI"/>
    <property type="match status" value="1"/>
</dbReference>
<dbReference type="Gene3D" id="1.20.140.40">
    <property type="entry name" value="Invertase/pectin methylesterase inhibitor family protein"/>
    <property type="match status" value="1"/>
</dbReference>
<dbReference type="NCBIfam" id="TIGR01614">
    <property type="entry name" value="PME_inhib"/>
    <property type="match status" value="1"/>
</dbReference>
<name>A0A2N9EF86_FAGSY</name>
<protein>
    <recommendedName>
        <fullName evidence="4">Pectinesterase inhibitor domain-containing protein</fullName>
    </recommendedName>
</protein>
<organism evidence="5">
    <name type="scientific">Fagus sylvatica</name>
    <name type="common">Beechnut</name>
    <dbReference type="NCBI Taxonomy" id="28930"/>
    <lineage>
        <taxon>Eukaryota</taxon>
        <taxon>Viridiplantae</taxon>
        <taxon>Streptophyta</taxon>
        <taxon>Embryophyta</taxon>
        <taxon>Tracheophyta</taxon>
        <taxon>Spermatophyta</taxon>
        <taxon>Magnoliopsida</taxon>
        <taxon>eudicotyledons</taxon>
        <taxon>Gunneridae</taxon>
        <taxon>Pentapetalae</taxon>
        <taxon>rosids</taxon>
        <taxon>fabids</taxon>
        <taxon>Fagales</taxon>
        <taxon>Fagaceae</taxon>
        <taxon>Fagus</taxon>
    </lineage>
</organism>
<evidence type="ECO:0000256" key="1">
    <source>
        <dbReference type="ARBA" id="ARBA00022729"/>
    </source>
</evidence>
<sequence length="266" mass="29498">MAIQVSVSLCLIVIPIALSFLLSSYHFAIASNEIGNSLIAKSCNQTEFPDVCISTLESDPRSSNANLTDLSKIGFELTVTKSNETLAEAFKLLINASDYEEWARRSACYYEYNSSDSQIKVGLQYFDEMKYDEANRIVGLYNEVMKGSLALILFSKDIDAITHSICNIWVMREYGVVESWTKRLYELIGFVVSMAARTDNGELLIEKADELVSFDPESLNENILAIEAIDYTANSMESLVLLDGASISYDSMESLVLLDAASVSSE</sequence>
<proteinExistence type="inferred from homology"/>
<dbReference type="AlphaFoldDB" id="A0A2N9EF86"/>
<gene>
    <name evidence="5" type="ORF">FSB_LOCUS1275</name>
</gene>
<evidence type="ECO:0000313" key="5">
    <source>
        <dbReference type="EMBL" id="SPC73393.1"/>
    </source>
</evidence>
<feature type="domain" description="Pectinesterase inhibitor" evidence="4">
    <location>
        <begin position="34"/>
        <end position="171"/>
    </location>
</feature>